<dbReference type="AlphaFoldDB" id="A0A8D9EX12"/>
<proteinExistence type="predicted"/>
<dbReference type="EMBL" id="HBUF01577388">
    <property type="protein sequence ID" value="CAG6768807.1"/>
    <property type="molecule type" value="Transcribed_RNA"/>
</dbReference>
<name>A0A8D9EX12_9HEMI</name>
<reference evidence="1" key="1">
    <citation type="submission" date="2021-05" db="EMBL/GenBank/DDBJ databases">
        <authorList>
            <person name="Alioto T."/>
            <person name="Alioto T."/>
            <person name="Gomez Garrido J."/>
        </authorList>
    </citation>
    <scope>NUCLEOTIDE SEQUENCE</scope>
</reference>
<protein>
    <submittedName>
        <fullName evidence="1">Uncharacterized protein</fullName>
    </submittedName>
</protein>
<dbReference type="EMBL" id="HBUF01577387">
    <property type="protein sequence ID" value="CAG6768806.1"/>
    <property type="molecule type" value="Transcribed_RNA"/>
</dbReference>
<organism evidence="1">
    <name type="scientific">Cacopsylla melanoneura</name>
    <dbReference type="NCBI Taxonomy" id="428564"/>
    <lineage>
        <taxon>Eukaryota</taxon>
        <taxon>Metazoa</taxon>
        <taxon>Ecdysozoa</taxon>
        <taxon>Arthropoda</taxon>
        <taxon>Hexapoda</taxon>
        <taxon>Insecta</taxon>
        <taxon>Pterygota</taxon>
        <taxon>Neoptera</taxon>
        <taxon>Paraneoptera</taxon>
        <taxon>Hemiptera</taxon>
        <taxon>Sternorrhyncha</taxon>
        <taxon>Psylloidea</taxon>
        <taxon>Psyllidae</taxon>
        <taxon>Psyllinae</taxon>
        <taxon>Cacopsylla</taxon>
    </lineage>
</organism>
<evidence type="ECO:0000313" key="1">
    <source>
        <dbReference type="EMBL" id="CAG6768807.1"/>
    </source>
</evidence>
<accession>A0A8D9EX12</accession>
<sequence>MYFEWKYFYFHYFYFPYLIKRKVLYLTIANKKKKKIGRKKKGGGRKVLYSSFLLRTRKRSHISAQRVPKNYVRVKKKKPKVPTTRNVFHFFPKTKKTSIDTFAVG</sequence>